<proteinExistence type="predicted"/>
<evidence type="ECO:0000313" key="3">
    <source>
        <dbReference type="Proteomes" id="UP000008550"/>
    </source>
</evidence>
<dbReference type="KEGG" id="hmo:HM1_3149"/>
<name>B0TIG6_HELMI</name>
<keyword evidence="3" id="KW-1185">Reference proteome</keyword>
<dbReference type="HOGENOM" id="CLU_1616749_0_0_9"/>
<reference evidence="2 3" key="1">
    <citation type="journal article" date="2008" name="J. Bacteriol.">
        <title>The genome of Heliobacterium modesticaldum, a phototrophic representative of the Firmicutes containing the simplest photosynthetic apparatus.</title>
        <authorList>
            <person name="Sattley W.M."/>
            <person name="Madigan M.T."/>
            <person name="Swingley W.D."/>
            <person name="Cheung P.C."/>
            <person name="Clocksin K.M."/>
            <person name="Conrad A.L."/>
            <person name="Dejesa L.C."/>
            <person name="Honchak B.M."/>
            <person name="Jung D.O."/>
            <person name="Karbach L.E."/>
            <person name="Kurdoglu A."/>
            <person name="Lahiri S."/>
            <person name="Mastrian S.D."/>
            <person name="Page L.E."/>
            <person name="Taylor H.L."/>
            <person name="Wang Z.T."/>
            <person name="Raymond J."/>
            <person name="Chen M."/>
            <person name="Blankenship R.E."/>
            <person name="Touchman J.W."/>
        </authorList>
    </citation>
    <scope>NUCLEOTIDE SEQUENCE [LARGE SCALE GENOMIC DNA]</scope>
    <source>
        <strain evidence="3">ATCC 51547 / Ice1</strain>
    </source>
</reference>
<gene>
    <name evidence="2" type="ORF">HM1_3149</name>
</gene>
<feature type="region of interest" description="Disordered" evidence="1">
    <location>
        <begin position="73"/>
        <end position="99"/>
    </location>
</feature>
<evidence type="ECO:0000313" key="2">
    <source>
        <dbReference type="EMBL" id="ABZ84907.1"/>
    </source>
</evidence>
<dbReference type="eggNOG" id="ENOG5032SP1">
    <property type="taxonomic scope" value="Bacteria"/>
</dbReference>
<dbReference type="Proteomes" id="UP000008550">
    <property type="component" value="Chromosome"/>
</dbReference>
<organism evidence="2 3">
    <name type="scientific">Heliobacterium modesticaldum (strain ATCC 51547 / Ice1)</name>
    <dbReference type="NCBI Taxonomy" id="498761"/>
    <lineage>
        <taxon>Bacteria</taxon>
        <taxon>Bacillati</taxon>
        <taxon>Bacillota</taxon>
        <taxon>Clostridia</taxon>
        <taxon>Eubacteriales</taxon>
        <taxon>Heliobacteriaceae</taxon>
        <taxon>Heliomicrobium</taxon>
    </lineage>
</organism>
<feature type="compositionally biased region" description="Basic and acidic residues" evidence="1">
    <location>
        <begin position="83"/>
        <end position="95"/>
    </location>
</feature>
<dbReference type="AlphaFoldDB" id="B0TIG6"/>
<accession>B0TIG6</accession>
<protein>
    <submittedName>
        <fullName evidence="2">Uncharacterized protein</fullName>
    </submittedName>
</protein>
<sequence length="164" mass="17516">MRGCPSGSGETGGAWLSSARVVRCWVKSRNERNPYPQLPARETGTLGRLPGTTGRKAGMTSNHHAPYVLGYTRATMGGTNRGEAARRSEPEKAAHSSDCSLQLESMKAESLVIAGQHTAVNTFPGLVHTARHTTKVGNTRSRCANRKEAAAEGGVDDWGEVVTR</sequence>
<evidence type="ECO:0000256" key="1">
    <source>
        <dbReference type="SAM" id="MobiDB-lite"/>
    </source>
</evidence>
<dbReference type="EMBL" id="CP000930">
    <property type="protein sequence ID" value="ABZ84907.1"/>
    <property type="molecule type" value="Genomic_DNA"/>
</dbReference>